<protein>
    <submittedName>
        <fullName evidence="1">Uncharacterized protein</fullName>
    </submittedName>
</protein>
<name>A0A7S4CUT3_9EUGL</name>
<dbReference type="EMBL" id="HBJA01051637">
    <property type="protein sequence ID" value="CAE0807182.1"/>
    <property type="molecule type" value="Transcribed_RNA"/>
</dbReference>
<sequence>MSRSPLSRGLLSSPSPNLRLSVGLSADCYQVPSGLMTDDLQSLILTLSQRNAVHWRSTVRLSSDGDSLSAARARSPLPENGLLPRLSVSRWSAGASFRAASACAPSASKQLWLRRRVSDGSAGHGPQFC</sequence>
<gene>
    <name evidence="1" type="ORF">EGYM00163_LOCUS18310</name>
</gene>
<proteinExistence type="predicted"/>
<reference evidence="1" key="1">
    <citation type="submission" date="2021-01" db="EMBL/GenBank/DDBJ databases">
        <authorList>
            <person name="Corre E."/>
            <person name="Pelletier E."/>
            <person name="Niang G."/>
            <person name="Scheremetjew M."/>
            <person name="Finn R."/>
            <person name="Kale V."/>
            <person name="Holt S."/>
            <person name="Cochrane G."/>
            <person name="Meng A."/>
            <person name="Brown T."/>
            <person name="Cohen L."/>
        </authorList>
    </citation>
    <scope>NUCLEOTIDE SEQUENCE</scope>
    <source>
        <strain evidence="1">CCMP1594</strain>
    </source>
</reference>
<evidence type="ECO:0000313" key="1">
    <source>
        <dbReference type="EMBL" id="CAE0807182.1"/>
    </source>
</evidence>
<accession>A0A7S4CUT3</accession>
<dbReference type="AlphaFoldDB" id="A0A7S4CUT3"/>
<organism evidence="1">
    <name type="scientific">Eutreptiella gymnastica</name>
    <dbReference type="NCBI Taxonomy" id="73025"/>
    <lineage>
        <taxon>Eukaryota</taxon>
        <taxon>Discoba</taxon>
        <taxon>Euglenozoa</taxon>
        <taxon>Euglenida</taxon>
        <taxon>Spirocuta</taxon>
        <taxon>Euglenophyceae</taxon>
        <taxon>Eutreptiales</taxon>
        <taxon>Eutreptiaceae</taxon>
        <taxon>Eutreptiella</taxon>
    </lineage>
</organism>